<evidence type="ECO:0000313" key="6">
    <source>
        <dbReference type="Proteomes" id="UP001162881"/>
    </source>
</evidence>
<evidence type="ECO:0000256" key="1">
    <source>
        <dbReference type="ARBA" id="ARBA00022676"/>
    </source>
</evidence>
<keyword evidence="2" id="KW-0808">Transferase</keyword>
<comment type="caution">
    <text evidence="5">The sequence shown here is derived from an EMBL/GenBank/DDBJ whole genome shotgun (WGS) entry which is preliminary data.</text>
</comment>
<name>A0ABT0BHT1_9SPHN</name>
<evidence type="ECO:0000256" key="2">
    <source>
        <dbReference type="ARBA" id="ARBA00022679"/>
    </source>
</evidence>
<feature type="domain" description="Bacterial sugar transferase" evidence="4">
    <location>
        <begin position="274"/>
        <end position="462"/>
    </location>
</feature>
<dbReference type="Pfam" id="PF03808">
    <property type="entry name" value="Glyco_tran_WecG"/>
    <property type="match status" value="1"/>
</dbReference>
<evidence type="ECO:0000313" key="5">
    <source>
        <dbReference type="EMBL" id="MCJ2184595.1"/>
    </source>
</evidence>
<protein>
    <submittedName>
        <fullName evidence="5">WecB/TagA/CpsF family glycosyltransferase</fullName>
    </submittedName>
</protein>
<evidence type="ECO:0000256" key="3">
    <source>
        <dbReference type="SAM" id="Phobius"/>
    </source>
</evidence>
<dbReference type="NCBIfam" id="TIGR00696">
    <property type="entry name" value="wecG_tagA_cpsF"/>
    <property type="match status" value="1"/>
</dbReference>
<dbReference type="CDD" id="cd06533">
    <property type="entry name" value="Glyco_transf_WecG_TagA"/>
    <property type="match status" value="1"/>
</dbReference>
<keyword evidence="1" id="KW-0328">Glycosyltransferase</keyword>
<evidence type="ECO:0000259" key="4">
    <source>
        <dbReference type="Pfam" id="PF02397"/>
    </source>
</evidence>
<proteinExistence type="predicted"/>
<dbReference type="PANTHER" id="PTHR34136">
    <property type="match status" value="1"/>
</dbReference>
<organism evidence="5 6">
    <name type="scientific">Novosphingobium organovorum</name>
    <dbReference type="NCBI Taxonomy" id="2930092"/>
    <lineage>
        <taxon>Bacteria</taxon>
        <taxon>Pseudomonadati</taxon>
        <taxon>Pseudomonadota</taxon>
        <taxon>Alphaproteobacteria</taxon>
        <taxon>Sphingomonadales</taxon>
        <taxon>Sphingomonadaceae</taxon>
        <taxon>Novosphingobium</taxon>
    </lineage>
</organism>
<keyword evidence="3" id="KW-1133">Transmembrane helix</keyword>
<dbReference type="InterPro" id="IPR004629">
    <property type="entry name" value="WecG_TagA_CpsF"/>
</dbReference>
<sequence length="467" mass="51087">MFINHTASFPGAYNAKFADLQTTRLFGYNLVRSTRAVMADMLVSAAIMGERLAVNFLNAHCVNLAAKDAEYRAILKHSDLLLPDGSGVSLAARLARQPTGENLNGTDLFPDLCERAAAMGIAIYLLGGQPGIAAAAGEAMQARYPGLVVAGTQDGFFAPEETEAVIARINASGAGMVFVGMGVPLQEKWIARHADRLDAPVLLGVGGLFDYYSGRIARAPLLFRKLGCEWVWRLMMEPRRLANRYLVGNALFVARALVHASSTHAGGWMTGSRKRLLDIVLGVFAILFFTPLMFVVAAAIAIETRGPVFFRQTRIGHKGRAFTMWKFRSMVPDAHGLRAGMADLNERDAVCFKVRRDPRITRVGAFIRRTSIDELPQLFNVLGGAMSIVGPRPALPEEVRQYEGQAWKRLDAKPGLTCIWQTSGRAEVPFDRQVAMDLDYLQRGSIGFDLALMGRTIPAVLKARGAY</sequence>
<accession>A0ABT0BHT1</accession>
<keyword evidence="3" id="KW-0812">Transmembrane</keyword>
<keyword evidence="3" id="KW-0472">Membrane</keyword>
<dbReference type="Proteomes" id="UP001162881">
    <property type="component" value="Unassembled WGS sequence"/>
</dbReference>
<dbReference type="InterPro" id="IPR003362">
    <property type="entry name" value="Bact_transf"/>
</dbReference>
<dbReference type="RefSeq" id="WP_244023587.1">
    <property type="nucleotide sequence ID" value="NZ_JALHLF010000119.1"/>
</dbReference>
<feature type="transmembrane region" description="Helical" evidence="3">
    <location>
        <begin position="279"/>
        <end position="302"/>
    </location>
</feature>
<keyword evidence="6" id="KW-1185">Reference proteome</keyword>
<dbReference type="EMBL" id="JALHLF010000119">
    <property type="protein sequence ID" value="MCJ2184595.1"/>
    <property type="molecule type" value="Genomic_DNA"/>
</dbReference>
<dbReference type="Pfam" id="PF02397">
    <property type="entry name" value="Bac_transf"/>
    <property type="match status" value="1"/>
</dbReference>
<reference evidence="5" key="1">
    <citation type="submission" date="2022-03" db="EMBL/GenBank/DDBJ databases">
        <title>Identification of a novel bacterium isolated from mangrove sediments.</title>
        <authorList>
            <person name="Pan X."/>
        </authorList>
    </citation>
    <scope>NUCLEOTIDE SEQUENCE</scope>
    <source>
        <strain evidence="5">B1949</strain>
    </source>
</reference>
<dbReference type="PANTHER" id="PTHR34136:SF1">
    <property type="entry name" value="UDP-N-ACETYL-D-MANNOSAMINURONIC ACID TRANSFERASE"/>
    <property type="match status" value="1"/>
</dbReference>
<gene>
    <name evidence="5" type="ORF">MTR62_18145</name>
</gene>